<dbReference type="PANTHER" id="PTHR28626">
    <property type="entry name" value="SRR1-LIKE PROTEIN"/>
    <property type="match status" value="1"/>
</dbReference>
<dbReference type="Proteomes" id="UP001438707">
    <property type="component" value="Unassembled WGS sequence"/>
</dbReference>
<evidence type="ECO:0000256" key="1">
    <source>
        <dbReference type="ARBA" id="ARBA00009856"/>
    </source>
</evidence>
<comment type="caution">
    <text evidence="4">The sequence shown here is derived from an EMBL/GenBank/DDBJ whole genome shotgun (WGS) entry which is preliminary data.</text>
</comment>
<accession>A0AAW1RST4</accession>
<proteinExistence type="inferred from homology"/>
<reference evidence="4 5" key="1">
    <citation type="journal article" date="2024" name="Nat. Commun.">
        <title>Phylogenomics reveals the evolutionary origins of lichenization in chlorophyte algae.</title>
        <authorList>
            <person name="Puginier C."/>
            <person name="Libourel C."/>
            <person name="Otte J."/>
            <person name="Skaloud P."/>
            <person name="Haon M."/>
            <person name="Grisel S."/>
            <person name="Petersen M."/>
            <person name="Berrin J.G."/>
            <person name="Delaux P.M."/>
            <person name="Dal Grande F."/>
            <person name="Keller J."/>
        </authorList>
    </citation>
    <scope>NUCLEOTIDE SEQUENCE [LARGE SCALE GENOMIC DNA]</scope>
    <source>
        <strain evidence="4 5">SAG 2145</strain>
    </source>
</reference>
<dbReference type="InterPro" id="IPR012942">
    <property type="entry name" value="SRR1-like"/>
</dbReference>
<protein>
    <recommendedName>
        <fullName evidence="3">SRR1-like domain-containing protein</fullName>
    </recommendedName>
</protein>
<evidence type="ECO:0000313" key="5">
    <source>
        <dbReference type="Proteomes" id="UP001438707"/>
    </source>
</evidence>
<organism evidence="4 5">
    <name type="scientific">Apatococcus lobatus</name>
    <dbReference type="NCBI Taxonomy" id="904363"/>
    <lineage>
        <taxon>Eukaryota</taxon>
        <taxon>Viridiplantae</taxon>
        <taxon>Chlorophyta</taxon>
        <taxon>core chlorophytes</taxon>
        <taxon>Trebouxiophyceae</taxon>
        <taxon>Chlorellales</taxon>
        <taxon>Chlorellaceae</taxon>
        <taxon>Apatococcus</taxon>
    </lineage>
</organism>
<evidence type="ECO:0000313" key="4">
    <source>
        <dbReference type="EMBL" id="KAK9836628.1"/>
    </source>
</evidence>
<feature type="domain" description="SRR1-like" evidence="3">
    <location>
        <begin position="100"/>
        <end position="257"/>
    </location>
</feature>
<feature type="region of interest" description="Disordered" evidence="2">
    <location>
        <begin position="1"/>
        <end position="46"/>
    </location>
</feature>
<evidence type="ECO:0000256" key="2">
    <source>
        <dbReference type="SAM" id="MobiDB-lite"/>
    </source>
</evidence>
<dbReference type="AlphaFoldDB" id="A0AAW1RST4"/>
<feature type="compositionally biased region" description="Polar residues" evidence="2">
    <location>
        <begin position="26"/>
        <end position="35"/>
    </location>
</feature>
<evidence type="ECO:0000259" key="3">
    <source>
        <dbReference type="Pfam" id="PF07985"/>
    </source>
</evidence>
<comment type="similarity">
    <text evidence="1">Belongs to the SRR1 family.</text>
</comment>
<dbReference type="InterPro" id="IPR040044">
    <property type="entry name" value="SRR1L"/>
</dbReference>
<dbReference type="GO" id="GO:0005634">
    <property type="term" value="C:nucleus"/>
    <property type="evidence" value="ECO:0007669"/>
    <property type="project" value="TreeGrafter"/>
</dbReference>
<gene>
    <name evidence="4" type="ORF">WJX74_004780</name>
</gene>
<sequence>MQEWQVAGPKGRKRPDKPRQIDPRLTSATHHSQVHSAGLPLPAGQDTTARCQQNIHSLERQKHSLQTSQLFKAVQSAFLIAEADSSSEEDELGFQQAWRLQTVQALVVWGLGSFSSGVSRAQGAFASLLQQLLPGLADAPEAFDPVFTQHDKHILHHLGMQVTEANEGGARIAQVPTLFYLAHCEAALCCSLLQANATASTLHNVAILGNSLAMSSTKRHLSAAQRSLMKQACKQEIAIPELDMHAGGAFNDLALHILQNIPKPPG</sequence>
<dbReference type="PANTHER" id="PTHR28626:SF3">
    <property type="entry name" value="SRR1-LIKE PROTEIN"/>
    <property type="match status" value="1"/>
</dbReference>
<dbReference type="GO" id="GO:0005737">
    <property type="term" value="C:cytoplasm"/>
    <property type="evidence" value="ECO:0007669"/>
    <property type="project" value="TreeGrafter"/>
</dbReference>
<name>A0AAW1RST4_9CHLO</name>
<dbReference type="Pfam" id="PF07985">
    <property type="entry name" value="SRR1"/>
    <property type="match status" value="1"/>
</dbReference>
<dbReference type="EMBL" id="JALJOS010000007">
    <property type="protein sequence ID" value="KAK9836628.1"/>
    <property type="molecule type" value="Genomic_DNA"/>
</dbReference>
<keyword evidence="5" id="KW-1185">Reference proteome</keyword>